<dbReference type="RefSeq" id="XP_018985065.1">
    <property type="nucleotide sequence ID" value="XM_019128808.1"/>
</dbReference>
<sequence>MRFGYSEIKSISIRPSQYPSRANDYHVTGRIHIRLNRKVPMKAMTISLKTVYTSNRGAATALHNMNGGPTQDETILNLQSQCCTLPVLGAGEHNLPFKFQMPGRLGKLVASGVMSSKIKQVLTITLVKSHSMLSSNFPLVVSHILSSSTVLPLKPSSKKLLIPFHITYPHCNRSIRKCMVSLVETVSITNPSAARSLHDERVLINRRGQEVSSTHTTKRIIVQYTIDADSSNTTYISDTAITRQPLLLMVDDATDKILADHLSKVGKSGLTVTVRHKLVCLLLGATGEQMFEMPTAITESMVDQGLCDLMEQYNRSGWNDDLETIYDGEKDHSHVTEHAVDGQSETNAGLFSHHDQGLNDDNFDMATLVA</sequence>
<organism evidence="1 2">
    <name type="scientific">Babjeviella inositovora NRRL Y-12698</name>
    <dbReference type="NCBI Taxonomy" id="984486"/>
    <lineage>
        <taxon>Eukaryota</taxon>
        <taxon>Fungi</taxon>
        <taxon>Dikarya</taxon>
        <taxon>Ascomycota</taxon>
        <taxon>Saccharomycotina</taxon>
        <taxon>Pichiomycetes</taxon>
        <taxon>Serinales incertae sedis</taxon>
        <taxon>Babjeviella</taxon>
    </lineage>
</organism>
<protein>
    <submittedName>
        <fullName evidence="1">Uncharacterized protein</fullName>
    </submittedName>
</protein>
<dbReference type="AlphaFoldDB" id="A0A1E3QS20"/>
<evidence type="ECO:0000313" key="2">
    <source>
        <dbReference type="Proteomes" id="UP000094336"/>
    </source>
</evidence>
<reference evidence="2" key="1">
    <citation type="submission" date="2016-05" db="EMBL/GenBank/DDBJ databases">
        <title>Comparative genomics of biotechnologically important yeasts.</title>
        <authorList>
            <consortium name="DOE Joint Genome Institute"/>
            <person name="Riley R."/>
            <person name="Haridas S."/>
            <person name="Wolfe K.H."/>
            <person name="Lopes M.R."/>
            <person name="Hittinger C.T."/>
            <person name="Goker M."/>
            <person name="Salamov A."/>
            <person name="Wisecaver J."/>
            <person name="Long T.M."/>
            <person name="Aerts A.L."/>
            <person name="Barry K."/>
            <person name="Choi C."/>
            <person name="Clum A."/>
            <person name="Coughlan A.Y."/>
            <person name="Deshpande S."/>
            <person name="Douglass A.P."/>
            <person name="Hanson S.J."/>
            <person name="Klenk H.-P."/>
            <person name="Labutti K."/>
            <person name="Lapidus A."/>
            <person name="Lindquist E."/>
            <person name="Lipzen A."/>
            <person name="Meier-Kolthoff J.P."/>
            <person name="Ohm R.A."/>
            <person name="Otillar R.P."/>
            <person name="Pangilinan J."/>
            <person name="Peng Y."/>
            <person name="Rokas A."/>
            <person name="Rosa C.A."/>
            <person name="Scheuner C."/>
            <person name="Sibirny A.A."/>
            <person name="Slot J.C."/>
            <person name="Stielow J.B."/>
            <person name="Sun H."/>
            <person name="Kurtzman C.P."/>
            <person name="Blackwell M."/>
            <person name="Grigoriev I.V."/>
            <person name="Jeffries T.W."/>
        </authorList>
    </citation>
    <scope>NUCLEOTIDE SEQUENCE [LARGE SCALE GENOMIC DNA]</scope>
    <source>
        <strain evidence="2">NRRL Y-12698</strain>
    </source>
</reference>
<accession>A0A1E3QS20</accession>
<keyword evidence="2" id="KW-1185">Reference proteome</keyword>
<evidence type="ECO:0000313" key="1">
    <source>
        <dbReference type="EMBL" id="ODQ79737.1"/>
    </source>
</evidence>
<dbReference type="GeneID" id="30146661"/>
<gene>
    <name evidence="1" type="ORF">BABINDRAFT_161443</name>
</gene>
<dbReference type="EMBL" id="KV454431">
    <property type="protein sequence ID" value="ODQ79737.1"/>
    <property type="molecule type" value="Genomic_DNA"/>
</dbReference>
<proteinExistence type="predicted"/>
<dbReference type="Proteomes" id="UP000094336">
    <property type="component" value="Unassembled WGS sequence"/>
</dbReference>
<name>A0A1E3QS20_9ASCO</name>